<evidence type="ECO:0000256" key="6">
    <source>
        <dbReference type="RuleBase" id="RU361154"/>
    </source>
</evidence>
<comment type="similarity">
    <text evidence="2 6">Belongs to the glycosyl hydrolase 2 family.</text>
</comment>
<dbReference type="InterPro" id="IPR006103">
    <property type="entry name" value="Glyco_hydro_2_cat"/>
</dbReference>
<evidence type="ECO:0000313" key="10">
    <source>
        <dbReference type="EMBL" id="MBB5060435.1"/>
    </source>
</evidence>
<dbReference type="GO" id="GO:0005990">
    <property type="term" value="P:lactose catabolic process"/>
    <property type="evidence" value="ECO:0007669"/>
    <property type="project" value="TreeGrafter"/>
</dbReference>
<feature type="domain" description="Glycoside hydrolase family 2 immunoglobulin-like beta-sandwich" evidence="7">
    <location>
        <begin position="178"/>
        <end position="283"/>
    </location>
</feature>
<sequence length="954" mass="104098">MVPVAHAAETEVRYLSGLGKDDPVKWQFLCDHGPNANQWSTISVPSNWELQGFGIYTYGRVAPAGGWTKIHGVYKRPFTTPATWRDKAVTLNFEGVMTDTRVTVNGQSAGPLHQGGYYAFHYDITHLLKPAGQPNEIQVDVDDESSDASVNRAERRGDFWNYAGIFRPVYLEAVPKTFIEHLAINATAAGVLEVDARLADRSTAGVTGTAATVDAQVFDLSGKPLGDPVIVTGATLGGMAHLSGKISNPRLWTAETPNLYRLDVRLKINEKVVHTVHQRFGFRTIEVRPGQGLFVNGNRIFLKGVDRHSFWPDSGRTLSEKISKDDINLIKEMNGNAVRSSHYPPDRHFLDACDELGLYVLDELTGWQAHYDTGVGRKLVKELVEHDVNHPSILFWDNGNEGGFNFDLDGDYAKYDPQTRLVLHPWAEFPVGVADTKHYPTYEGLQQKLAADPVLFPTEMLHGLYDGGAGAGMQDYWDAILKSKAGAGGFVWALLDEDVKRVDKGGILDSQGNYAPDGIVGPYREHEASFDTIKQLWSPVIVTPPDSRSHAYAVTNRYSFLNASRCTYEWQTIEFRRPSDALSGSVVLASRTDHGHSLAPGVSAAWDGWGLPASASGRGKAKADATRLIIRDATGRVIQTYVWPVQGIASAPEATAKNGGGAKPAWTETSDALTAKAGDVSIQIDKTSGLLVSASRQGHTYSLKNGPRVVAMDPRPVPVRGQTTSLPPQSTAAPSKLVSVTHAIEGGDLVVSVTFDGPMKSLLYRLKPNGWLSLDYEYAMSGVHEYFGIGFDYPEADVKGMRFFGQGPNPVYQNRLAGGTLDVWQRSYNNTMVGDPDDLEPGDHFDYPVFKGFYSGVRWVQFNTTEGEITATLEQHPDSPVYLQVFAPKTASEKLLGQVAVPFPSTGLSFLNAIPAIGNKFGGPQTMGPSGQPALANSEYKGHISLYFGTLPKP</sequence>
<dbReference type="InterPro" id="IPR006101">
    <property type="entry name" value="Glyco_hydro_2"/>
</dbReference>
<dbReference type="InterPro" id="IPR014718">
    <property type="entry name" value="GH-type_carb-bd"/>
</dbReference>
<dbReference type="Gene3D" id="2.60.40.10">
    <property type="entry name" value="Immunoglobulins"/>
    <property type="match status" value="1"/>
</dbReference>
<keyword evidence="4 6" id="KW-0378">Hydrolase</keyword>
<dbReference type="Gene3D" id="2.60.120.260">
    <property type="entry name" value="Galactose-binding domain-like"/>
    <property type="match status" value="1"/>
</dbReference>
<accession>A0A7W7ZI93</accession>
<dbReference type="Pfam" id="PF02836">
    <property type="entry name" value="Glyco_hydro_2_C"/>
    <property type="match status" value="1"/>
</dbReference>
<dbReference type="EMBL" id="JACHIP010000013">
    <property type="protein sequence ID" value="MBB5060435.1"/>
    <property type="molecule type" value="Genomic_DNA"/>
</dbReference>
<evidence type="ECO:0000259" key="9">
    <source>
        <dbReference type="Pfam" id="PF02837"/>
    </source>
</evidence>
<evidence type="ECO:0000256" key="1">
    <source>
        <dbReference type="ARBA" id="ARBA00001412"/>
    </source>
</evidence>
<dbReference type="PANTHER" id="PTHR46323">
    <property type="entry name" value="BETA-GALACTOSIDASE"/>
    <property type="match status" value="1"/>
</dbReference>
<gene>
    <name evidence="10" type="ORF">HDF16_005171</name>
</gene>
<dbReference type="InterPro" id="IPR006102">
    <property type="entry name" value="Ig-like_GH2"/>
</dbReference>
<dbReference type="GO" id="GO:0030246">
    <property type="term" value="F:carbohydrate binding"/>
    <property type="evidence" value="ECO:0007669"/>
    <property type="project" value="InterPro"/>
</dbReference>
<dbReference type="InterPro" id="IPR017853">
    <property type="entry name" value="GH"/>
</dbReference>
<name>A0A7W7ZI93_9BACT</name>
<dbReference type="SUPFAM" id="SSF49303">
    <property type="entry name" value="beta-Galactosidase/glucuronidase domain"/>
    <property type="match status" value="1"/>
</dbReference>
<evidence type="ECO:0000256" key="2">
    <source>
        <dbReference type="ARBA" id="ARBA00007401"/>
    </source>
</evidence>
<dbReference type="InterPro" id="IPR023230">
    <property type="entry name" value="Glyco_hydro_2_CS"/>
</dbReference>
<dbReference type="InterPro" id="IPR036156">
    <property type="entry name" value="Beta-gal/glucu_dom_sf"/>
</dbReference>
<dbReference type="PROSITE" id="PS00719">
    <property type="entry name" value="GLYCOSYL_HYDROL_F2_1"/>
    <property type="match status" value="1"/>
</dbReference>
<evidence type="ECO:0000256" key="4">
    <source>
        <dbReference type="ARBA" id="ARBA00022801"/>
    </source>
</evidence>
<keyword evidence="5 6" id="KW-0326">Glycosidase</keyword>
<evidence type="ECO:0000256" key="3">
    <source>
        <dbReference type="ARBA" id="ARBA00012756"/>
    </source>
</evidence>
<evidence type="ECO:0000256" key="5">
    <source>
        <dbReference type="ARBA" id="ARBA00023295"/>
    </source>
</evidence>
<dbReference type="SUPFAM" id="SSF74650">
    <property type="entry name" value="Galactose mutarotase-like"/>
    <property type="match status" value="1"/>
</dbReference>
<feature type="domain" description="Glycoside hydrolase family 2 catalytic" evidence="8">
    <location>
        <begin position="291"/>
        <end position="499"/>
    </location>
</feature>
<reference evidence="10 11" key="1">
    <citation type="submission" date="2020-08" db="EMBL/GenBank/DDBJ databases">
        <title>Genomic Encyclopedia of Type Strains, Phase IV (KMG-V): Genome sequencing to study the core and pangenomes of soil and plant-associated prokaryotes.</title>
        <authorList>
            <person name="Whitman W."/>
        </authorList>
    </citation>
    <scope>NUCLEOTIDE SEQUENCE [LARGE SCALE GENOMIC DNA]</scope>
    <source>
        <strain evidence="10 11">M8UP14</strain>
    </source>
</reference>
<feature type="domain" description="Glycosyl hydrolases family 2 sugar binding" evidence="9">
    <location>
        <begin position="39"/>
        <end position="175"/>
    </location>
</feature>
<evidence type="ECO:0000259" key="8">
    <source>
        <dbReference type="Pfam" id="PF02836"/>
    </source>
</evidence>
<dbReference type="InterPro" id="IPR013783">
    <property type="entry name" value="Ig-like_fold"/>
</dbReference>
<dbReference type="Proteomes" id="UP000540989">
    <property type="component" value="Unassembled WGS sequence"/>
</dbReference>
<dbReference type="Gene3D" id="3.20.20.80">
    <property type="entry name" value="Glycosidases"/>
    <property type="match status" value="1"/>
</dbReference>
<dbReference type="InterPro" id="IPR006104">
    <property type="entry name" value="Glyco_hydro_2_N"/>
</dbReference>
<evidence type="ECO:0000259" key="7">
    <source>
        <dbReference type="Pfam" id="PF00703"/>
    </source>
</evidence>
<dbReference type="InterPro" id="IPR011013">
    <property type="entry name" value="Gal_mutarotase_sf_dom"/>
</dbReference>
<dbReference type="GO" id="GO:0004565">
    <property type="term" value="F:beta-galactosidase activity"/>
    <property type="evidence" value="ECO:0007669"/>
    <property type="project" value="UniProtKB-EC"/>
</dbReference>
<dbReference type="PANTHER" id="PTHR46323:SF2">
    <property type="entry name" value="BETA-GALACTOSIDASE"/>
    <property type="match status" value="1"/>
</dbReference>
<dbReference type="GO" id="GO:0009341">
    <property type="term" value="C:beta-galactosidase complex"/>
    <property type="evidence" value="ECO:0007669"/>
    <property type="project" value="TreeGrafter"/>
</dbReference>
<dbReference type="PRINTS" id="PR00132">
    <property type="entry name" value="GLHYDRLASE2"/>
</dbReference>
<dbReference type="InterPro" id="IPR008979">
    <property type="entry name" value="Galactose-bd-like_sf"/>
</dbReference>
<comment type="catalytic activity">
    <reaction evidence="1 6">
        <text>Hydrolysis of terminal non-reducing beta-D-galactose residues in beta-D-galactosides.</text>
        <dbReference type="EC" id="3.2.1.23"/>
    </reaction>
</comment>
<dbReference type="Pfam" id="PF02837">
    <property type="entry name" value="Glyco_hydro_2_N"/>
    <property type="match status" value="1"/>
</dbReference>
<protein>
    <recommendedName>
        <fullName evidence="3 6">Beta-galactosidase</fullName>
        <ecNumber evidence="3 6">3.2.1.23</ecNumber>
    </recommendedName>
    <alternativeName>
        <fullName evidence="6">Lactase</fullName>
    </alternativeName>
</protein>
<proteinExistence type="inferred from homology"/>
<dbReference type="InterPro" id="IPR050347">
    <property type="entry name" value="Bact_Beta-galactosidase"/>
</dbReference>
<keyword evidence="11" id="KW-1185">Reference proteome</keyword>
<dbReference type="Gene3D" id="2.70.98.10">
    <property type="match status" value="1"/>
</dbReference>
<dbReference type="SUPFAM" id="SSF49785">
    <property type="entry name" value="Galactose-binding domain-like"/>
    <property type="match status" value="1"/>
</dbReference>
<comment type="caution">
    <text evidence="10">The sequence shown here is derived from an EMBL/GenBank/DDBJ whole genome shotgun (WGS) entry which is preliminary data.</text>
</comment>
<dbReference type="EC" id="3.2.1.23" evidence="3 6"/>
<dbReference type="AlphaFoldDB" id="A0A7W7ZI93"/>
<dbReference type="SUPFAM" id="SSF51445">
    <property type="entry name" value="(Trans)glycosidases"/>
    <property type="match status" value="1"/>
</dbReference>
<dbReference type="Pfam" id="PF00703">
    <property type="entry name" value="Glyco_hydro_2"/>
    <property type="match status" value="1"/>
</dbReference>
<organism evidence="10 11">
    <name type="scientific">Granulicella aggregans</name>
    <dbReference type="NCBI Taxonomy" id="474949"/>
    <lineage>
        <taxon>Bacteria</taxon>
        <taxon>Pseudomonadati</taxon>
        <taxon>Acidobacteriota</taxon>
        <taxon>Terriglobia</taxon>
        <taxon>Terriglobales</taxon>
        <taxon>Acidobacteriaceae</taxon>
        <taxon>Granulicella</taxon>
    </lineage>
</organism>
<evidence type="ECO:0000313" key="11">
    <source>
        <dbReference type="Proteomes" id="UP000540989"/>
    </source>
</evidence>